<dbReference type="Pfam" id="PF01095">
    <property type="entry name" value="Pectinesterase"/>
    <property type="match status" value="1"/>
</dbReference>
<feature type="domain" description="Pectinesterase catalytic" evidence="8">
    <location>
        <begin position="1"/>
        <end position="157"/>
    </location>
</feature>
<evidence type="ECO:0000256" key="5">
    <source>
        <dbReference type="ARBA" id="ARBA00022512"/>
    </source>
</evidence>
<comment type="pathway">
    <text evidence="2">Glycan metabolism; pectin degradation; 2-dehydro-3-deoxy-D-gluconate from pectin: step 1/5.</text>
</comment>
<dbReference type="AlphaFoldDB" id="A0A9Q0JPY7"/>
<accession>A0A9Q0JPY7</accession>
<comment type="subcellular location">
    <subcellularLocation>
        <location evidence="1">Secreted</location>
        <location evidence="1">Cell wall</location>
    </subcellularLocation>
</comment>
<feature type="non-terminal residue" evidence="9">
    <location>
        <position position="1"/>
    </location>
</feature>
<reference evidence="9" key="1">
    <citation type="submission" date="2022-02" db="EMBL/GenBank/DDBJ databases">
        <authorList>
            <person name="Henning P.M."/>
            <person name="McCubbin A.G."/>
            <person name="Shore J.S."/>
        </authorList>
    </citation>
    <scope>NUCLEOTIDE SEQUENCE</scope>
    <source>
        <strain evidence="9">F60SS</strain>
        <tissue evidence="9">Leaves</tissue>
    </source>
</reference>
<evidence type="ECO:0000256" key="2">
    <source>
        <dbReference type="ARBA" id="ARBA00005184"/>
    </source>
</evidence>
<dbReference type="GO" id="GO:0045490">
    <property type="term" value="P:pectin catabolic process"/>
    <property type="evidence" value="ECO:0007669"/>
    <property type="project" value="TreeGrafter"/>
</dbReference>
<dbReference type="EMBL" id="JAKUCV010000181">
    <property type="protein sequence ID" value="KAJ4850936.1"/>
    <property type="molecule type" value="Genomic_DNA"/>
</dbReference>
<evidence type="ECO:0000313" key="9">
    <source>
        <dbReference type="EMBL" id="KAJ4850936.1"/>
    </source>
</evidence>
<evidence type="ECO:0000256" key="6">
    <source>
        <dbReference type="ARBA" id="ARBA00022801"/>
    </source>
</evidence>
<dbReference type="GO" id="GO:0030599">
    <property type="term" value="F:pectinesterase activity"/>
    <property type="evidence" value="ECO:0007669"/>
    <property type="project" value="UniProtKB-EC"/>
</dbReference>
<comment type="caution">
    <text evidence="9">The sequence shown here is derived from an EMBL/GenBank/DDBJ whole genome shotgun (WGS) entry which is preliminary data.</text>
</comment>
<dbReference type="PANTHER" id="PTHR31321:SF106">
    <property type="entry name" value="PECTINESTERASE CATALYTIC DOMAIN-CONTAINING PROTEIN"/>
    <property type="match status" value="1"/>
</dbReference>
<organism evidence="9 10">
    <name type="scientific">Turnera subulata</name>
    <dbReference type="NCBI Taxonomy" id="218843"/>
    <lineage>
        <taxon>Eukaryota</taxon>
        <taxon>Viridiplantae</taxon>
        <taxon>Streptophyta</taxon>
        <taxon>Embryophyta</taxon>
        <taxon>Tracheophyta</taxon>
        <taxon>Spermatophyta</taxon>
        <taxon>Magnoliopsida</taxon>
        <taxon>eudicotyledons</taxon>
        <taxon>Gunneridae</taxon>
        <taxon>Pentapetalae</taxon>
        <taxon>rosids</taxon>
        <taxon>fabids</taxon>
        <taxon>Malpighiales</taxon>
        <taxon>Passifloraceae</taxon>
        <taxon>Turnera</taxon>
    </lineage>
</organism>
<dbReference type="Gene3D" id="2.160.20.10">
    <property type="entry name" value="Single-stranded right-handed beta-helix, Pectin lyase-like"/>
    <property type="match status" value="2"/>
</dbReference>
<keyword evidence="7" id="KW-0063">Aspartyl esterase</keyword>
<name>A0A9Q0JPY7_9ROSI</name>
<evidence type="ECO:0000256" key="1">
    <source>
        <dbReference type="ARBA" id="ARBA00004191"/>
    </source>
</evidence>
<keyword evidence="10" id="KW-1185">Reference proteome</keyword>
<dbReference type="InterPro" id="IPR012334">
    <property type="entry name" value="Pectin_lyas_fold"/>
</dbReference>
<gene>
    <name evidence="9" type="ORF">Tsubulata_030361</name>
</gene>
<dbReference type="InterPro" id="IPR000070">
    <property type="entry name" value="Pectinesterase_cat"/>
</dbReference>
<evidence type="ECO:0000259" key="8">
    <source>
        <dbReference type="Pfam" id="PF01095"/>
    </source>
</evidence>
<dbReference type="PANTHER" id="PTHR31321">
    <property type="entry name" value="ACYL-COA THIOESTER HYDROLASE YBHC-RELATED"/>
    <property type="match status" value="1"/>
</dbReference>
<keyword evidence="5" id="KW-0964">Secreted</keyword>
<keyword evidence="5" id="KW-0134">Cell wall</keyword>
<dbReference type="EC" id="3.1.1.11" evidence="4"/>
<evidence type="ECO:0000313" key="10">
    <source>
        <dbReference type="Proteomes" id="UP001141552"/>
    </source>
</evidence>
<dbReference type="SUPFAM" id="SSF51126">
    <property type="entry name" value="Pectin lyase-like"/>
    <property type="match status" value="1"/>
</dbReference>
<evidence type="ECO:0000256" key="3">
    <source>
        <dbReference type="ARBA" id="ARBA00008891"/>
    </source>
</evidence>
<sequence>EKVVIPLNKPCIFLEGAGTGIRGTTIESDDNGDNNPVFISHPDNIVAKGIAFKNNYSYPDNGIKAKDGIVLKQASAVQVEGDRCAFFKCAFHGIQDTLYDKSGRHYFKECFIEGSVDFIYGVAQSIYEKCIVSVNIGKFLPTLSGFITAQGKRAPQDTNDVIEPPAWDDWNRTVHEKDFTYVEAENYGPGVAAKRVGWVKNLTESELLKYVDVGYVDGDGWLAKLPNV</sequence>
<reference evidence="9" key="2">
    <citation type="journal article" date="2023" name="Plants (Basel)">
        <title>Annotation of the Turnera subulata (Passifloraceae) Draft Genome Reveals the S-Locus Evolved after the Divergence of Turneroideae from Passifloroideae in a Stepwise Manner.</title>
        <authorList>
            <person name="Henning P.M."/>
            <person name="Roalson E.H."/>
            <person name="Mir W."/>
            <person name="McCubbin A.G."/>
            <person name="Shore J.S."/>
        </authorList>
    </citation>
    <scope>NUCLEOTIDE SEQUENCE</scope>
    <source>
        <strain evidence="9">F60SS</strain>
    </source>
</reference>
<proteinExistence type="inferred from homology"/>
<protein>
    <recommendedName>
        <fullName evidence="4">pectinesterase</fullName>
        <ecNumber evidence="4">3.1.1.11</ecNumber>
    </recommendedName>
</protein>
<dbReference type="OrthoDB" id="2019149at2759"/>
<evidence type="ECO:0000256" key="7">
    <source>
        <dbReference type="ARBA" id="ARBA00023085"/>
    </source>
</evidence>
<evidence type="ECO:0000256" key="4">
    <source>
        <dbReference type="ARBA" id="ARBA00013229"/>
    </source>
</evidence>
<dbReference type="GO" id="GO:0042545">
    <property type="term" value="P:cell wall modification"/>
    <property type="evidence" value="ECO:0007669"/>
    <property type="project" value="InterPro"/>
</dbReference>
<comment type="similarity">
    <text evidence="3">Belongs to the pectinesterase family.</text>
</comment>
<dbReference type="Proteomes" id="UP001141552">
    <property type="component" value="Unassembled WGS sequence"/>
</dbReference>
<dbReference type="InterPro" id="IPR011050">
    <property type="entry name" value="Pectin_lyase_fold/virulence"/>
</dbReference>
<keyword evidence="6" id="KW-0378">Hydrolase</keyword>